<name>A0A419V5V1_9BACL</name>
<dbReference type="AlphaFoldDB" id="A0A419V5V1"/>
<evidence type="ECO:0000313" key="2">
    <source>
        <dbReference type="Proteomes" id="UP000285120"/>
    </source>
</evidence>
<keyword evidence="2" id="KW-1185">Reference proteome</keyword>
<keyword evidence="1" id="KW-0969">Cilium</keyword>
<dbReference type="RefSeq" id="WP_120192248.1">
    <property type="nucleotide sequence ID" value="NZ_RAPK01000007.1"/>
</dbReference>
<accession>A0A419V5V1</accession>
<proteinExistence type="predicted"/>
<sequence length="71" mass="8061">MITLTRLTGDTFLLNVPFIEQMEARPDTTITLWSGKKIFVKESLTEVKALCEEAYRKMGLVGSIINPERES</sequence>
<protein>
    <submittedName>
        <fullName evidence="1">Flagellar protein FlbD</fullName>
    </submittedName>
</protein>
<dbReference type="PANTHER" id="PTHR39185:SF1">
    <property type="entry name" value="SWARMING MOTILITY PROTEIN SWRD"/>
    <property type="match status" value="1"/>
</dbReference>
<dbReference type="EMBL" id="RAPK01000007">
    <property type="protein sequence ID" value="RKD75364.1"/>
    <property type="molecule type" value="Genomic_DNA"/>
</dbReference>
<dbReference type="InterPro" id="IPR009384">
    <property type="entry name" value="SwrD-like"/>
</dbReference>
<dbReference type="OrthoDB" id="9799862at2"/>
<organism evidence="1 2">
    <name type="scientific">Sinobaca qinghaiensis</name>
    <dbReference type="NCBI Taxonomy" id="342944"/>
    <lineage>
        <taxon>Bacteria</taxon>
        <taxon>Bacillati</taxon>
        <taxon>Bacillota</taxon>
        <taxon>Bacilli</taxon>
        <taxon>Bacillales</taxon>
        <taxon>Sporolactobacillaceae</taxon>
        <taxon>Sinobaca</taxon>
    </lineage>
</organism>
<dbReference type="PANTHER" id="PTHR39185">
    <property type="entry name" value="SWARMING MOTILITY PROTEIN SWRD"/>
    <property type="match status" value="1"/>
</dbReference>
<keyword evidence="1" id="KW-0282">Flagellum</keyword>
<keyword evidence="1" id="KW-0966">Cell projection</keyword>
<comment type="caution">
    <text evidence="1">The sequence shown here is derived from an EMBL/GenBank/DDBJ whole genome shotgun (WGS) entry which is preliminary data.</text>
</comment>
<reference evidence="1 2" key="1">
    <citation type="submission" date="2018-09" db="EMBL/GenBank/DDBJ databases">
        <title>Genomic Encyclopedia of Archaeal and Bacterial Type Strains, Phase II (KMG-II): from individual species to whole genera.</title>
        <authorList>
            <person name="Goeker M."/>
        </authorList>
    </citation>
    <scope>NUCLEOTIDE SEQUENCE [LARGE SCALE GENOMIC DNA]</scope>
    <source>
        <strain evidence="1 2">DSM 17008</strain>
    </source>
</reference>
<gene>
    <name evidence="1" type="ORF">ATL39_1063</name>
</gene>
<evidence type="ECO:0000313" key="1">
    <source>
        <dbReference type="EMBL" id="RKD75364.1"/>
    </source>
</evidence>
<dbReference type="Proteomes" id="UP000285120">
    <property type="component" value="Unassembled WGS sequence"/>
</dbReference>
<dbReference type="Pfam" id="PF06289">
    <property type="entry name" value="FlbD"/>
    <property type="match status" value="1"/>
</dbReference>